<sequence length="148" mass="15629">MRISAPLIGLVLALGGVSSAVAGMSQQRSSYTESYTHNGSAVAMEFNGDSVTIVYAAPRPGLASVGVREGTILFTGRRIGARVDGVAYVFKAGCSPAPYEVSGRFDGRENLILSGPAPRWDPRSCAIIGYTQATRHSQLVFLEAYGDI</sequence>
<comment type="caution">
    <text evidence="2">The sequence shown here is derived from an EMBL/GenBank/DDBJ whole genome shotgun (WGS) entry which is preliminary data.</text>
</comment>
<reference evidence="2 3" key="1">
    <citation type="submission" date="2024-09" db="EMBL/GenBank/DDBJ databases">
        <authorList>
            <person name="Sun Q."/>
            <person name="Mori K."/>
        </authorList>
    </citation>
    <scope>NUCLEOTIDE SEQUENCE [LARGE SCALE GENOMIC DNA]</scope>
    <source>
        <strain evidence="2 3">KCTC 23279</strain>
    </source>
</reference>
<keyword evidence="3" id="KW-1185">Reference proteome</keyword>
<gene>
    <name evidence="2" type="ORF">ACFFJ6_04665</name>
</gene>
<name>A0ABV6ENV0_9BRAD</name>
<evidence type="ECO:0000313" key="3">
    <source>
        <dbReference type="Proteomes" id="UP001589775"/>
    </source>
</evidence>
<dbReference type="Proteomes" id="UP001589775">
    <property type="component" value="Unassembled WGS sequence"/>
</dbReference>
<dbReference type="RefSeq" id="WP_378384851.1">
    <property type="nucleotide sequence ID" value="NZ_JBHLWM010000001.1"/>
</dbReference>
<dbReference type="EMBL" id="JBHLWM010000001">
    <property type="protein sequence ID" value="MFC0239745.1"/>
    <property type="molecule type" value="Genomic_DNA"/>
</dbReference>
<accession>A0ABV6ENV0</accession>
<evidence type="ECO:0000313" key="2">
    <source>
        <dbReference type="EMBL" id="MFC0239745.1"/>
    </source>
</evidence>
<organism evidence="2 3">
    <name type="scientific">Rhodopseudomonas telluris</name>
    <dbReference type="NCBI Taxonomy" id="644215"/>
    <lineage>
        <taxon>Bacteria</taxon>
        <taxon>Pseudomonadati</taxon>
        <taxon>Pseudomonadota</taxon>
        <taxon>Alphaproteobacteria</taxon>
        <taxon>Hyphomicrobiales</taxon>
        <taxon>Nitrobacteraceae</taxon>
        <taxon>Rhodopseudomonas</taxon>
    </lineage>
</organism>
<feature type="chain" id="PRO_5046673661" evidence="1">
    <location>
        <begin position="23"/>
        <end position="148"/>
    </location>
</feature>
<protein>
    <submittedName>
        <fullName evidence="2">Uncharacterized protein</fullName>
    </submittedName>
</protein>
<feature type="signal peptide" evidence="1">
    <location>
        <begin position="1"/>
        <end position="22"/>
    </location>
</feature>
<evidence type="ECO:0000256" key="1">
    <source>
        <dbReference type="SAM" id="SignalP"/>
    </source>
</evidence>
<keyword evidence="1" id="KW-0732">Signal</keyword>
<proteinExistence type="predicted"/>